<keyword evidence="1" id="KW-1133">Transmembrane helix</keyword>
<feature type="transmembrane region" description="Helical" evidence="1">
    <location>
        <begin position="12"/>
        <end position="30"/>
    </location>
</feature>
<accession>A0A0F9D500</accession>
<sequence length="60" mass="6640">MIKINQEGFANIALIVLVVVLVSVVSYFAFVKKLPDVIEQATTPTSSVSSETMPWISYTY</sequence>
<organism evidence="2">
    <name type="scientific">marine sediment metagenome</name>
    <dbReference type="NCBI Taxonomy" id="412755"/>
    <lineage>
        <taxon>unclassified sequences</taxon>
        <taxon>metagenomes</taxon>
        <taxon>ecological metagenomes</taxon>
    </lineage>
</organism>
<dbReference type="AlphaFoldDB" id="A0A0F9D500"/>
<evidence type="ECO:0000313" key="2">
    <source>
        <dbReference type="EMBL" id="KKL12886.1"/>
    </source>
</evidence>
<reference evidence="2" key="1">
    <citation type="journal article" date="2015" name="Nature">
        <title>Complex archaea that bridge the gap between prokaryotes and eukaryotes.</title>
        <authorList>
            <person name="Spang A."/>
            <person name="Saw J.H."/>
            <person name="Jorgensen S.L."/>
            <person name="Zaremba-Niedzwiedzka K."/>
            <person name="Martijn J."/>
            <person name="Lind A.E."/>
            <person name="van Eijk R."/>
            <person name="Schleper C."/>
            <person name="Guy L."/>
            <person name="Ettema T.J."/>
        </authorList>
    </citation>
    <scope>NUCLEOTIDE SEQUENCE</scope>
</reference>
<feature type="non-terminal residue" evidence="2">
    <location>
        <position position="60"/>
    </location>
</feature>
<gene>
    <name evidence="2" type="ORF">LCGC14_2531300</name>
</gene>
<name>A0A0F9D500_9ZZZZ</name>
<dbReference type="EMBL" id="LAZR01041086">
    <property type="protein sequence ID" value="KKL12886.1"/>
    <property type="molecule type" value="Genomic_DNA"/>
</dbReference>
<keyword evidence="1" id="KW-0812">Transmembrane</keyword>
<keyword evidence="1" id="KW-0472">Membrane</keyword>
<proteinExistence type="predicted"/>
<comment type="caution">
    <text evidence="2">The sequence shown here is derived from an EMBL/GenBank/DDBJ whole genome shotgun (WGS) entry which is preliminary data.</text>
</comment>
<evidence type="ECO:0000256" key="1">
    <source>
        <dbReference type="SAM" id="Phobius"/>
    </source>
</evidence>
<protein>
    <submittedName>
        <fullName evidence="2">Uncharacterized protein</fullName>
    </submittedName>
</protein>